<comment type="caution">
    <text evidence="1">The sequence shown here is derived from an EMBL/GenBank/DDBJ whole genome shotgun (WGS) entry which is preliminary data.</text>
</comment>
<dbReference type="EMBL" id="AYSA01000274">
    <property type="protein sequence ID" value="ESZ93995.1"/>
    <property type="molecule type" value="Genomic_DNA"/>
</dbReference>
<evidence type="ECO:0000313" key="2">
    <source>
        <dbReference type="Proteomes" id="UP000019487"/>
    </source>
</evidence>
<proteinExistence type="predicted"/>
<evidence type="ECO:0000313" key="1">
    <source>
        <dbReference type="EMBL" id="ESZ93995.1"/>
    </source>
</evidence>
<dbReference type="Proteomes" id="UP000019487">
    <property type="component" value="Unassembled WGS sequence"/>
</dbReference>
<reference evidence="1 2" key="1">
    <citation type="journal article" date="2014" name="Genome Announc.">
        <title>Draft genome sequence of Sclerotinia borealis, a psychrophilic plant pathogenic fungus.</title>
        <authorList>
            <person name="Mardanov A.V."/>
            <person name="Beletsky A.V."/>
            <person name="Kadnikov V.V."/>
            <person name="Ignatov A.N."/>
            <person name="Ravin N.V."/>
        </authorList>
    </citation>
    <scope>NUCLEOTIDE SEQUENCE [LARGE SCALE GENOMIC DNA]</scope>
    <source>
        <strain evidence="2">F-4157</strain>
    </source>
</reference>
<dbReference type="HOGENOM" id="CLU_2279111_0_0_1"/>
<accession>W9CHH8</accession>
<sequence length="102" mass="11725">MRQQSTKVIQHGAFTECPEWAFRIRLRLELKLIKETVHDVSHLTSTVKLRRSLPPTVKQSPVRSIVPTTQKVALLRVAGLRVVKPQNSFERSHKDSEMAEKL</sequence>
<organism evidence="1 2">
    <name type="scientific">Sclerotinia borealis (strain F-4128)</name>
    <dbReference type="NCBI Taxonomy" id="1432307"/>
    <lineage>
        <taxon>Eukaryota</taxon>
        <taxon>Fungi</taxon>
        <taxon>Dikarya</taxon>
        <taxon>Ascomycota</taxon>
        <taxon>Pezizomycotina</taxon>
        <taxon>Leotiomycetes</taxon>
        <taxon>Helotiales</taxon>
        <taxon>Sclerotiniaceae</taxon>
        <taxon>Sclerotinia</taxon>
    </lineage>
</organism>
<keyword evidence="2" id="KW-1185">Reference proteome</keyword>
<gene>
    <name evidence="1" type="ORF">SBOR_5616</name>
</gene>
<dbReference type="AlphaFoldDB" id="W9CHH8"/>
<name>W9CHH8_SCLBF</name>
<protein>
    <submittedName>
        <fullName evidence="1">Uncharacterized protein</fullName>
    </submittedName>
</protein>